<dbReference type="Proteomes" id="UP000823632">
    <property type="component" value="Unassembled WGS sequence"/>
</dbReference>
<gene>
    <name evidence="1" type="ORF">IAC76_06705</name>
</gene>
<name>A0A9D9H0H7_9BACT</name>
<organism evidence="1 2">
    <name type="scientific">Candidatus Scatousia excrementipullorum</name>
    <dbReference type="NCBI Taxonomy" id="2840936"/>
    <lineage>
        <taxon>Bacteria</taxon>
        <taxon>Candidatus Scatousia</taxon>
    </lineage>
</organism>
<dbReference type="EMBL" id="JADIND010000146">
    <property type="protein sequence ID" value="MBO8431062.1"/>
    <property type="molecule type" value="Genomic_DNA"/>
</dbReference>
<comment type="caution">
    <text evidence="1">The sequence shown here is derived from an EMBL/GenBank/DDBJ whole genome shotgun (WGS) entry which is preliminary data.</text>
</comment>
<reference evidence="1" key="1">
    <citation type="submission" date="2020-10" db="EMBL/GenBank/DDBJ databases">
        <authorList>
            <person name="Gilroy R."/>
        </authorList>
    </citation>
    <scope>NUCLEOTIDE SEQUENCE</scope>
    <source>
        <strain evidence="1">10192</strain>
    </source>
</reference>
<evidence type="ECO:0000313" key="2">
    <source>
        <dbReference type="Proteomes" id="UP000823632"/>
    </source>
</evidence>
<dbReference type="AlphaFoldDB" id="A0A9D9H0H7"/>
<proteinExistence type="predicted"/>
<protein>
    <submittedName>
        <fullName evidence="1">Uncharacterized protein</fullName>
    </submittedName>
</protein>
<accession>A0A9D9H0H7</accession>
<evidence type="ECO:0000313" key="1">
    <source>
        <dbReference type="EMBL" id="MBO8431062.1"/>
    </source>
</evidence>
<sequence>MGMAASQARLLSITSRMADNELRSQLINNAKMRLTDDSSKASEKYLAALNKTQLMFSNYNLEGESQYQQLTFNNLTAYSAYNDQYGLINKGGEMLVSELDTARYQAAFEAAYADKSIEEGDVDGINSKALEEFLKSYGLIKDTTYFENVNVYDIDENIKDIYEGDMVYEYLSTPMPHAERVSGIHMGYEESLKSTDYAVYESLLDTYNSTKKVYEAVTTELMQNYISNLSSCTCLDSCAGLNHPAVADQPYAETYEDFIKYVNSEGNIYEADGSIKPGALSQLIKYQQQMGIFFHQLLEEGKLSANSEAFQERMIEYLSMSIGSGYYDEKEEAYEREGFTPSLQAGPDDDGDGYPDYYYYIVNDEDLYNTDGSEKYPFKQDANGDKIPLTHTEQVQTGIDSSGNPIYDTKEYPVYEIVHRDITEEEYVNAMIDMYRFFQASAAGALSRGDFTPTDPNDMTKFNNARDDYYEAAGNLSKFIYGFDIGTTYNPDLYDKLDDMEWILYGELDEDGNRTNAPIAPTTALDESEGGVIAIFDENELPVPNILESGTNGDYPYQANFQAVKDIYLSEKMMELYGTPKYTWIDINNPDENADAKAEWYTNLFEYMTEHGYETIENGLASSAEWLQFALESGLISMVQVDVKNQWLSTMYSNCSNITESQADIDITIAEAEYNKTMNDIEAKDKRYDIELKNIDTEHQSLQTEYDSIKSVIDKNVERNFKMFEA</sequence>
<reference evidence="1" key="2">
    <citation type="journal article" date="2021" name="PeerJ">
        <title>Extensive microbial diversity within the chicken gut microbiome revealed by metagenomics and culture.</title>
        <authorList>
            <person name="Gilroy R."/>
            <person name="Ravi A."/>
            <person name="Getino M."/>
            <person name="Pursley I."/>
            <person name="Horton D.L."/>
            <person name="Alikhan N.F."/>
            <person name="Baker D."/>
            <person name="Gharbi K."/>
            <person name="Hall N."/>
            <person name="Watson M."/>
            <person name="Adriaenssens E.M."/>
            <person name="Foster-Nyarko E."/>
            <person name="Jarju S."/>
            <person name="Secka A."/>
            <person name="Antonio M."/>
            <person name="Oren A."/>
            <person name="Chaudhuri R.R."/>
            <person name="La Ragione R."/>
            <person name="Hildebrand F."/>
            <person name="Pallen M.J."/>
        </authorList>
    </citation>
    <scope>NUCLEOTIDE SEQUENCE</scope>
    <source>
        <strain evidence="1">10192</strain>
    </source>
</reference>